<comment type="caution">
    <text evidence="3">The sequence shown here is derived from an EMBL/GenBank/DDBJ whole genome shotgun (WGS) entry which is preliminary data.</text>
</comment>
<gene>
    <name evidence="3" type="ORF">PG993_010069</name>
</gene>
<reference evidence="3 4" key="1">
    <citation type="submission" date="2023-01" db="EMBL/GenBank/DDBJ databases">
        <title>Analysis of 21 Apiospora genomes using comparative genomics revels a genus with tremendous synthesis potential of carbohydrate active enzymes and secondary metabolites.</title>
        <authorList>
            <person name="Sorensen T."/>
        </authorList>
    </citation>
    <scope>NUCLEOTIDE SEQUENCE [LARGE SCALE GENOMIC DNA]</scope>
    <source>
        <strain evidence="3 4">CBS 33761</strain>
    </source>
</reference>
<dbReference type="PROSITE" id="PS00061">
    <property type="entry name" value="ADH_SHORT"/>
    <property type="match status" value="1"/>
</dbReference>
<dbReference type="Pfam" id="PF13561">
    <property type="entry name" value="adh_short_C2"/>
    <property type="match status" value="1"/>
</dbReference>
<dbReference type="InterPro" id="IPR002347">
    <property type="entry name" value="SDR_fam"/>
</dbReference>
<dbReference type="Gene3D" id="3.40.50.720">
    <property type="entry name" value="NAD(P)-binding Rossmann-like Domain"/>
    <property type="match status" value="1"/>
</dbReference>
<dbReference type="EMBL" id="JAQQWK010000009">
    <property type="protein sequence ID" value="KAK8035074.1"/>
    <property type="molecule type" value="Genomic_DNA"/>
</dbReference>
<dbReference type="CDD" id="cd05233">
    <property type="entry name" value="SDR_c"/>
    <property type="match status" value="1"/>
</dbReference>
<comment type="similarity">
    <text evidence="1">Belongs to the short-chain dehydrogenases/reductases (SDR) family.</text>
</comment>
<proteinExistence type="inferred from homology"/>
<evidence type="ECO:0000313" key="3">
    <source>
        <dbReference type="EMBL" id="KAK8035074.1"/>
    </source>
</evidence>
<keyword evidence="4" id="KW-1185">Reference proteome</keyword>
<dbReference type="SUPFAM" id="SSF51735">
    <property type="entry name" value="NAD(P)-binding Rossmann-fold domains"/>
    <property type="match status" value="1"/>
</dbReference>
<dbReference type="InterPro" id="IPR036291">
    <property type="entry name" value="NAD(P)-bd_dom_sf"/>
</dbReference>
<dbReference type="PANTHER" id="PTHR42760">
    <property type="entry name" value="SHORT-CHAIN DEHYDROGENASES/REDUCTASES FAMILY MEMBER"/>
    <property type="match status" value="1"/>
</dbReference>
<sequence>MATSTKSDVPTLVSGQSVSRCRLDLVGCVAVITGASRGIGRAIVLNLALRGCSILGTCTNETSLELISSVLDSEVTRSYKDTARQRPARLRIKGLIADIFSLECSALIANLLEESFNGRVDILINSACDPMPGTIGEMVVQEVQHSLLGNIQTPVMIVDELVRRRLFQPDSRIIYISSVRSKQPWSRQLMYAAGKSAGESLCRTWAQAFGGKEEKYQFMAGTTANAVLVGLTQTEAVMNCGSEMVAEFQKEFFPGQSIPRFGQPEDVADVVGLLCSAEAKWITGSVISASGGGIKIG</sequence>
<dbReference type="Proteomes" id="UP001444661">
    <property type="component" value="Unassembled WGS sequence"/>
</dbReference>
<evidence type="ECO:0000256" key="2">
    <source>
        <dbReference type="ARBA" id="ARBA00022857"/>
    </source>
</evidence>
<keyword evidence="2" id="KW-0521">NADP</keyword>
<organism evidence="3 4">
    <name type="scientific">Apiospora rasikravindrae</name>
    <dbReference type="NCBI Taxonomy" id="990691"/>
    <lineage>
        <taxon>Eukaryota</taxon>
        <taxon>Fungi</taxon>
        <taxon>Dikarya</taxon>
        <taxon>Ascomycota</taxon>
        <taxon>Pezizomycotina</taxon>
        <taxon>Sordariomycetes</taxon>
        <taxon>Xylariomycetidae</taxon>
        <taxon>Amphisphaeriales</taxon>
        <taxon>Apiosporaceae</taxon>
        <taxon>Apiospora</taxon>
    </lineage>
</organism>
<dbReference type="InterPro" id="IPR020904">
    <property type="entry name" value="Sc_DH/Rdtase_CS"/>
</dbReference>
<accession>A0ABR1SMY6</accession>
<dbReference type="PRINTS" id="PR00081">
    <property type="entry name" value="GDHRDH"/>
</dbReference>
<evidence type="ECO:0000313" key="4">
    <source>
        <dbReference type="Proteomes" id="UP001444661"/>
    </source>
</evidence>
<dbReference type="PANTHER" id="PTHR42760:SF76">
    <property type="entry name" value="CHAIN OXIDOREDUCTASE_DEHYDROGENASE, PUTATIVE-RELATED"/>
    <property type="match status" value="1"/>
</dbReference>
<name>A0ABR1SMY6_9PEZI</name>
<protein>
    <submittedName>
        <fullName evidence="3">NAD(P)-binding protein</fullName>
    </submittedName>
</protein>
<evidence type="ECO:0000256" key="1">
    <source>
        <dbReference type="ARBA" id="ARBA00006484"/>
    </source>
</evidence>